<organism evidence="3 4">
    <name type="scientific">Prorocentrum cordatum</name>
    <dbReference type="NCBI Taxonomy" id="2364126"/>
    <lineage>
        <taxon>Eukaryota</taxon>
        <taxon>Sar</taxon>
        <taxon>Alveolata</taxon>
        <taxon>Dinophyceae</taxon>
        <taxon>Prorocentrales</taxon>
        <taxon>Prorocentraceae</taxon>
        <taxon>Prorocentrum</taxon>
    </lineage>
</organism>
<feature type="region of interest" description="Disordered" evidence="2">
    <location>
        <begin position="773"/>
        <end position="832"/>
    </location>
</feature>
<dbReference type="PANTHER" id="PTHR13037">
    <property type="entry name" value="FORMIN"/>
    <property type="match status" value="1"/>
</dbReference>
<dbReference type="EMBL" id="CAUYUJ010014471">
    <property type="protein sequence ID" value="CAK0841615.1"/>
    <property type="molecule type" value="Genomic_DNA"/>
</dbReference>
<feature type="region of interest" description="Disordered" evidence="2">
    <location>
        <begin position="2175"/>
        <end position="2282"/>
    </location>
</feature>
<gene>
    <name evidence="3" type="ORF">PCOR1329_LOCUS36778</name>
</gene>
<dbReference type="SUPFAM" id="SSF53098">
    <property type="entry name" value="Ribonuclease H-like"/>
    <property type="match status" value="1"/>
</dbReference>
<evidence type="ECO:0000256" key="1">
    <source>
        <dbReference type="ARBA" id="ARBA00022581"/>
    </source>
</evidence>
<accession>A0ABN9T9P3</accession>
<name>A0ABN9T9P3_9DINO</name>
<feature type="compositionally biased region" description="Low complexity" evidence="2">
    <location>
        <begin position="699"/>
        <end position="714"/>
    </location>
</feature>
<feature type="non-terminal residue" evidence="3">
    <location>
        <position position="2282"/>
    </location>
</feature>
<feature type="compositionally biased region" description="Basic and acidic residues" evidence="2">
    <location>
        <begin position="2244"/>
        <end position="2282"/>
    </location>
</feature>
<feature type="compositionally biased region" description="Polar residues" evidence="2">
    <location>
        <begin position="2216"/>
        <end position="2229"/>
    </location>
</feature>
<dbReference type="InterPro" id="IPR036397">
    <property type="entry name" value="RNaseH_sf"/>
</dbReference>
<dbReference type="Gene3D" id="3.30.420.10">
    <property type="entry name" value="Ribonuclease H-like superfamily/Ribonuclease H"/>
    <property type="match status" value="1"/>
</dbReference>
<feature type="compositionally biased region" description="Basic and acidic residues" evidence="2">
    <location>
        <begin position="666"/>
        <end position="678"/>
    </location>
</feature>
<feature type="region of interest" description="Disordered" evidence="2">
    <location>
        <begin position="1374"/>
        <end position="1395"/>
    </location>
</feature>
<proteinExistence type="predicted"/>
<feature type="region of interest" description="Disordered" evidence="2">
    <location>
        <begin position="1590"/>
        <end position="1632"/>
    </location>
</feature>
<dbReference type="Proteomes" id="UP001189429">
    <property type="component" value="Unassembled WGS sequence"/>
</dbReference>
<feature type="region of interest" description="Disordered" evidence="2">
    <location>
        <begin position="663"/>
        <end position="737"/>
    </location>
</feature>
<evidence type="ECO:0000256" key="2">
    <source>
        <dbReference type="SAM" id="MobiDB-lite"/>
    </source>
</evidence>
<feature type="compositionally biased region" description="Low complexity" evidence="2">
    <location>
        <begin position="2189"/>
        <end position="2206"/>
    </location>
</feature>
<sequence length="2282" mass="245070">MATALHMCSILTATVFWDSEEEEFMTTATGLLDEELQAHASELWQTASAEADSIAVANVSYRDASAARLQATPCTYQAVVGLLALLSAREDDQGATAYAILFLLWLAFACLRFSDLGRGAGVSLGRDALRAVCWRSKGKPAPVPWAALRVTWTGVDSGKVFFSHANGVLPQSADSARGWIWPSMALANGALEFVTPVRHGSYANCLMAMAAVRRLAGHTAHYALHSPRFSICGMAGQAGFALEERRGMGRWGPASGMPIRYDQSRCCAELAAKERERQKLRPCGDYELPMVDEVATELRARAHAAKQRAAAHAPGALAPQPPEQPPVRVLINHKTGMLHKDPPCKQVRDPTLPRYEQAAEDQSNLHLYPRCDRCFRTSGRAAVLIQQRQLFQELVRVERDSAAGPMISRSQDPARPRGDDQVAKALSAELRDVLAGSDAPENVAKFLVDKNIVKLGAFAAEAEAQAKLEAAATGDSAEKDISLDTEQRERLDAQVKEYDHFVWPAQWLPANGLMGKLKRMYEERADFLPRLEVGVKSILEKEVDPLFKMFFSKQGGVQAQAESACAPVQGLTKFRGRHFQLMIAYNQAAAPEFENASLTVLLEYHQWLMEKIMDVKWSPEIVRDFLEADFRMHTEWMLSWQRREFTTFKGVIAHHRGQSAYLFSDAGDRGRPRGESQPRGRARGRGQGAQTPRDEQPLKASKPGGAAGASQPPAFTKENWPGLERTNKKTGQPRRPFYNVATGCRKGAACPDSHECDYPGCGAKRCRAKNRCAGPQRTAEPGPRRCNGAAAGGPDLPSPCVESNDSLGDHPGRNHSAQGAGARLQRTVSDSPQAGVIEQPSRRRLRAQIGRALALGEQPRGRCLEPLIQQGCGPEAFLEQLPRLQHPAVAPPPMPAAWMQASESSMQKKIHPDVHKVIGHLHLPLLEWMVEHAKYSGADYVARLMRGKPCLGEIPPSGVFSEDHNRGAIAIEDWIACPRERNERMIRVWLCEAKIDKLLSQIRARRATGGVTAADASTLHGSFNWVRSSLWGRCGAAVLAPLRAVRGLGHRLWIHFIDNTDAMHAPIKGNSVDADLNNAMHATWKIVHRRRLHLWVEYVNTHDNPVDKASRGCTDDLYDQVPYFLCVPNAKGHRCICCFFGFKSTILASASACVADPWTAAGAAAAGSWLAGLARPCHCRWSRADSPGALELLEKQLDRCGPENLQRPCPPPPVPEPCPPCSPASPALWGFLAGGLLTGLAACGLAARQARSPARVALARAPSGLPLAAPPPLPAPVAAAEAPGAEQLGIASADLSGLRFGPSGGGLPVGLTGGQVHRFAVAPALAELAALLAEGASAVIVERQARGLAQPAGAAAAGGVGGIAHTAVPLPLPAPPAPAAPGAAAPPPPPPRRAGAGGTWVLDVPGKSRVVGQEVALSPAALDFGGRSVVAVAGEFSTVTRLEAAPFLADASLLVRDPSVPIRLRGPPTMGDAVTGLQSRAPGGSLASHERWLVESRVGAGSRSAHDHRVISKALELAVSTDGFNLANLTSMEYLNRRRQLLEEAHAKDPEKADFEGARHFIGEDEVSPGALAAPSPRAHVVAELSREAAIDDERRKAKEAKKPGPNGTKEKDCAAPQMPPPGCRGRMQRSGESFVRSGRLGMSLLIGSLSRPVKPLVGFWARPPTTLVRTLLFDLTGLIYFLSGRSSVPMATVLDNDAARLLVDYETALTADDDVFLQRREGGPGRPYFDSVLCSDRVVYVDFLMRLADVNILAPLPSVADTIAPFFVGEKDGPDSFTGDIYPDGLVFEAEYPSLASAGWGCVALHPDCLQVVSFCSCPVLDPLQCISAAELIAVIHVLRFAVPPVRMFSDSAFVVDGFHERGRVATTACVAAHVHLWREFWRSVDDWGGGFELSKVKGHAAVGDIQHGRATARHRLGNLMADRAAKSAAAFARVPRQSRAQLQARSKVVKTWGDWIGRLSDGLEDCGHPKRHNRGKPRLPRLFVVRNPVPSDIASRVLAAQRQLGDGARKHDLVRIALCEGPTVVGCARCGSCAVSRVAALSQPCPPVATDHALQVLKRLCKGEFRLSAKVFRVAAQAPLAEAAAAVSLHAAQLEAGVATSEAPQRSAGSAVALAEEGVVSDTAVPVRKQRTQRTEAERAAIVQRLLAAASGVASRQELGPCGPCPKRVAEGGCKDFSRPEPRQQLESPPRWSPSGSSSSSEAPSENHRRRRPSSGQRSENSGTPGSPNGGRAADDAGAEEIGGRGRSSERSRSIARDPLAKRLKLDRPAPRGRDAGGQQ</sequence>
<feature type="compositionally biased region" description="Basic and acidic residues" evidence="2">
    <location>
        <begin position="2175"/>
        <end position="2186"/>
    </location>
</feature>
<feature type="compositionally biased region" description="Basic and acidic residues" evidence="2">
    <location>
        <begin position="1590"/>
        <end position="1614"/>
    </location>
</feature>
<evidence type="ECO:0000313" key="4">
    <source>
        <dbReference type="Proteomes" id="UP001189429"/>
    </source>
</evidence>
<evidence type="ECO:0008006" key="5">
    <source>
        <dbReference type="Google" id="ProtNLM"/>
    </source>
</evidence>
<protein>
    <recommendedName>
        <fullName evidence="5">RNase H type-1 domain-containing protein</fullName>
    </recommendedName>
</protein>
<evidence type="ECO:0000313" key="3">
    <source>
        <dbReference type="EMBL" id="CAK0841615.1"/>
    </source>
</evidence>
<reference evidence="3" key="1">
    <citation type="submission" date="2023-10" db="EMBL/GenBank/DDBJ databases">
        <authorList>
            <person name="Chen Y."/>
            <person name="Shah S."/>
            <person name="Dougan E. K."/>
            <person name="Thang M."/>
            <person name="Chan C."/>
        </authorList>
    </citation>
    <scope>NUCLEOTIDE SEQUENCE [LARGE SCALE GENOMIC DNA]</scope>
</reference>
<feature type="compositionally biased region" description="Pro residues" evidence="2">
    <location>
        <begin position="1374"/>
        <end position="1392"/>
    </location>
</feature>
<keyword evidence="1" id="KW-0945">Host-virus interaction</keyword>
<keyword evidence="4" id="KW-1185">Reference proteome</keyword>
<dbReference type="PANTHER" id="PTHR13037:SF24">
    <property type="entry name" value="POLYCOMB PROTEIN PCL-RELATED"/>
    <property type="match status" value="1"/>
</dbReference>
<comment type="caution">
    <text evidence="3">The sequence shown here is derived from an EMBL/GenBank/DDBJ whole genome shotgun (WGS) entry which is preliminary data.</text>
</comment>
<dbReference type="InterPro" id="IPR012337">
    <property type="entry name" value="RNaseH-like_sf"/>
</dbReference>